<dbReference type="GO" id="GO:0016287">
    <property type="term" value="F:glycerone-phosphate O-acyltransferase activity"/>
    <property type="evidence" value="ECO:0007669"/>
    <property type="project" value="TreeGrafter"/>
</dbReference>
<feature type="domain" description="Phospholipid/glycerol acyltransferase" evidence="2">
    <location>
        <begin position="35"/>
        <end position="163"/>
    </location>
</feature>
<dbReference type="AlphaFoldDB" id="A0A1N7B8M1"/>
<dbReference type="InterPro" id="IPR002123">
    <property type="entry name" value="Plipid/glycerol_acylTrfase"/>
</dbReference>
<keyword evidence="1" id="KW-1133">Transmembrane helix</keyword>
<evidence type="ECO:0000313" key="4">
    <source>
        <dbReference type="Proteomes" id="UP000185924"/>
    </source>
</evidence>
<feature type="transmembrane region" description="Helical" evidence="1">
    <location>
        <begin position="351"/>
        <end position="375"/>
    </location>
</feature>
<dbReference type="SUPFAM" id="SSF69593">
    <property type="entry name" value="Glycerol-3-phosphate (1)-acyltransferase"/>
    <property type="match status" value="1"/>
</dbReference>
<dbReference type="PANTHER" id="PTHR31605">
    <property type="entry name" value="GLYCEROL-3-PHOSPHATE O-ACYLTRANSFERASE 1"/>
    <property type="match status" value="1"/>
</dbReference>
<evidence type="ECO:0000259" key="2">
    <source>
        <dbReference type="SMART" id="SM00563"/>
    </source>
</evidence>
<dbReference type="Proteomes" id="UP000185924">
    <property type="component" value="Unassembled WGS sequence"/>
</dbReference>
<evidence type="ECO:0000313" key="3">
    <source>
        <dbReference type="EMBL" id="SIR47662.1"/>
    </source>
</evidence>
<organism evidence="3 4">
    <name type="scientific">Pontibacter lucknowensis</name>
    <dbReference type="NCBI Taxonomy" id="1077936"/>
    <lineage>
        <taxon>Bacteria</taxon>
        <taxon>Pseudomonadati</taxon>
        <taxon>Bacteroidota</taxon>
        <taxon>Cytophagia</taxon>
        <taxon>Cytophagales</taxon>
        <taxon>Hymenobacteraceae</taxon>
        <taxon>Pontibacter</taxon>
    </lineage>
</organism>
<feature type="transmembrane region" description="Helical" evidence="1">
    <location>
        <begin position="311"/>
        <end position="330"/>
    </location>
</feature>
<dbReference type="STRING" id="1077936.SAMN05421545_3809"/>
<dbReference type="OrthoDB" id="9806008at2"/>
<dbReference type="EMBL" id="FTNM01000007">
    <property type="protein sequence ID" value="SIR47662.1"/>
    <property type="molecule type" value="Genomic_DNA"/>
</dbReference>
<keyword evidence="3" id="KW-0808">Transferase</keyword>
<dbReference type="CDD" id="cd07992">
    <property type="entry name" value="LPLAT_AAK14816-like"/>
    <property type="match status" value="1"/>
</dbReference>
<dbReference type="GO" id="GO:0004366">
    <property type="term" value="F:glycerol-3-phosphate O-acyltransferase activity"/>
    <property type="evidence" value="ECO:0007669"/>
    <property type="project" value="TreeGrafter"/>
</dbReference>
<dbReference type="InterPro" id="IPR052744">
    <property type="entry name" value="GPAT/DAPAT"/>
</dbReference>
<dbReference type="GO" id="GO:0008654">
    <property type="term" value="P:phospholipid biosynthetic process"/>
    <property type="evidence" value="ECO:0007669"/>
    <property type="project" value="TreeGrafter"/>
</dbReference>
<dbReference type="SMART" id="SM00563">
    <property type="entry name" value="PlsC"/>
    <property type="match status" value="1"/>
</dbReference>
<keyword evidence="1" id="KW-0812">Transmembrane</keyword>
<gene>
    <name evidence="3" type="ORF">SAMN05421545_3809</name>
</gene>
<dbReference type="RefSeq" id="WP_076423253.1">
    <property type="nucleotide sequence ID" value="NZ_FTNM01000007.1"/>
</dbReference>
<keyword evidence="1" id="KW-0472">Membrane</keyword>
<name>A0A1N7B8M1_9BACT</name>
<proteinExistence type="predicted"/>
<accession>A0A1N7B8M1</accession>
<reference evidence="4" key="1">
    <citation type="submission" date="2017-01" db="EMBL/GenBank/DDBJ databases">
        <authorList>
            <person name="Varghese N."/>
            <person name="Submissions S."/>
        </authorList>
    </citation>
    <scope>NUCLEOTIDE SEQUENCE [LARGE SCALE GENOMIC DNA]</scope>
    <source>
        <strain evidence="4">DM9</strain>
    </source>
</reference>
<evidence type="ECO:0000256" key="1">
    <source>
        <dbReference type="SAM" id="Phobius"/>
    </source>
</evidence>
<dbReference type="PANTHER" id="PTHR31605:SF0">
    <property type="entry name" value="GLYCEROL-3-PHOSPHATE O-ACYLTRANSFERASE 1"/>
    <property type="match status" value="1"/>
</dbReference>
<sequence>MLYLVLKLILRTGLWVFFRRFVVRNRHLMPVRGPLLVVANHPNTFMDPIVIASLLPQQVYFIAKSTVFSSPLHNWLLHRMNLIPIHRQADTPGVPIDNEATFRASYQALKERKTLLIFPEGTSFNERRLRKIKTGTARMALGAVAHMPAVANLQILPVGLNYSDPTRFRSDVFVNVGRPIAVAPYLTQYQQDEKGTVNELTDQIRQQLEKLIVITPSDDEDALVRQIEQVYKEKLAAQTPIEAPRHVRDFLLTRAIVKGLAHFMETQPERVERFRNKMRSYTQQLQELDLQHLPTMEENNVLLRQSLARTLLLTLTMPLYLYGLINNYLAYIIPSKVADALTEEQEFRAPIMLSVGIFSFPVLYALQGAILWHFWPNAVYLLLYLISLPLSGFFALRYWNTLLRVREHWLLLRLFLSKSPVAESLKRLRQELIDELEGARKEFLYEQATNKNPD</sequence>
<feature type="transmembrane region" description="Helical" evidence="1">
    <location>
        <begin position="381"/>
        <end position="399"/>
    </location>
</feature>
<keyword evidence="3" id="KW-0012">Acyltransferase</keyword>
<keyword evidence="4" id="KW-1185">Reference proteome</keyword>
<protein>
    <submittedName>
        <fullName evidence="3">1-acyl-sn-glycerol-3-phosphate acyltransferases</fullName>
    </submittedName>
</protein>
<dbReference type="Pfam" id="PF01553">
    <property type="entry name" value="Acyltransferase"/>
    <property type="match status" value="1"/>
</dbReference>